<dbReference type="GO" id="GO:0003677">
    <property type="term" value="F:DNA binding"/>
    <property type="evidence" value="ECO:0007669"/>
    <property type="project" value="UniProtKB-KW"/>
</dbReference>
<evidence type="ECO:0000313" key="10">
    <source>
        <dbReference type="EMBL" id="MPM49631.1"/>
    </source>
</evidence>
<dbReference type="InterPro" id="IPR027417">
    <property type="entry name" value="P-loop_NTPase"/>
</dbReference>
<dbReference type="PANTHER" id="PTHR47964:SF1">
    <property type="entry name" value="ATP-DEPENDENT DNA HELICASE HOMOLOG RECG, CHLOROPLASTIC"/>
    <property type="match status" value="1"/>
</dbReference>
<evidence type="ECO:0000256" key="5">
    <source>
        <dbReference type="ARBA" id="ARBA00022840"/>
    </source>
</evidence>
<feature type="domain" description="Helicase ATP-binding" evidence="8">
    <location>
        <begin position="1"/>
        <end position="138"/>
    </location>
</feature>
<dbReference type="GO" id="GO:0005524">
    <property type="term" value="F:ATP binding"/>
    <property type="evidence" value="ECO:0007669"/>
    <property type="project" value="UniProtKB-KW"/>
</dbReference>
<organism evidence="10">
    <name type="scientific">bioreactor metagenome</name>
    <dbReference type="NCBI Taxonomy" id="1076179"/>
    <lineage>
        <taxon>unclassified sequences</taxon>
        <taxon>metagenomes</taxon>
        <taxon>ecological metagenomes</taxon>
    </lineage>
</organism>
<proteinExistence type="predicted"/>
<keyword evidence="4 10" id="KW-0347">Helicase</keyword>
<dbReference type="GO" id="GO:0003678">
    <property type="term" value="F:DNA helicase activity"/>
    <property type="evidence" value="ECO:0007669"/>
    <property type="project" value="UniProtKB-EC"/>
</dbReference>
<evidence type="ECO:0000256" key="2">
    <source>
        <dbReference type="ARBA" id="ARBA00022763"/>
    </source>
</evidence>
<evidence type="ECO:0000259" key="8">
    <source>
        <dbReference type="PROSITE" id="PS51192"/>
    </source>
</evidence>
<keyword evidence="7" id="KW-0234">DNA repair</keyword>
<gene>
    <name evidence="10" type="primary">recG_23</name>
    <name evidence="10" type="ORF">SDC9_96361</name>
</gene>
<accession>A0A645ABG3</accession>
<evidence type="ECO:0000259" key="9">
    <source>
        <dbReference type="PROSITE" id="PS51194"/>
    </source>
</evidence>
<dbReference type="InterPro" id="IPR011545">
    <property type="entry name" value="DEAD/DEAH_box_helicase_dom"/>
</dbReference>
<keyword evidence="1" id="KW-0547">Nucleotide-binding</keyword>
<dbReference type="SMART" id="SM00490">
    <property type="entry name" value="HELICc"/>
    <property type="match status" value="1"/>
</dbReference>
<dbReference type="InterPro" id="IPR001650">
    <property type="entry name" value="Helicase_C-like"/>
</dbReference>
<dbReference type="PROSITE" id="PS51192">
    <property type="entry name" value="HELICASE_ATP_BIND_1"/>
    <property type="match status" value="1"/>
</dbReference>
<comment type="caution">
    <text evidence="10">The sequence shown here is derived from an EMBL/GenBank/DDBJ whole genome shotgun (WGS) entry which is preliminary data.</text>
</comment>
<keyword evidence="3 10" id="KW-0378">Hydrolase</keyword>
<protein>
    <submittedName>
        <fullName evidence="10">ATP-dependent DNA helicase RecG</fullName>
        <ecNumber evidence="10">3.6.4.12</ecNumber>
    </submittedName>
</protein>
<dbReference type="Pfam" id="PF00271">
    <property type="entry name" value="Helicase_C"/>
    <property type="match status" value="1"/>
</dbReference>
<dbReference type="EC" id="3.6.4.12" evidence="10"/>
<reference evidence="10" key="1">
    <citation type="submission" date="2019-08" db="EMBL/GenBank/DDBJ databases">
        <authorList>
            <person name="Kucharzyk K."/>
            <person name="Murdoch R.W."/>
            <person name="Higgins S."/>
            <person name="Loffler F."/>
        </authorList>
    </citation>
    <scope>NUCLEOTIDE SEQUENCE</scope>
</reference>
<dbReference type="GO" id="GO:0006281">
    <property type="term" value="P:DNA repair"/>
    <property type="evidence" value="ECO:0007669"/>
    <property type="project" value="UniProtKB-KW"/>
</dbReference>
<name>A0A645ABG3_9ZZZZ</name>
<keyword evidence="6" id="KW-0238">DNA-binding</keyword>
<dbReference type="EMBL" id="VSSQ01012607">
    <property type="protein sequence ID" value="MPM49631.1"/>
    <property type="molecule type" value="Genomic_DNA"/>
</dbReference>
<dbReference type="SUPFAM" id="SSF52540">
    <property type="entry name" value="P-loop containing nucleoside triphosphate hydrolases"/>
    <property type="match status" value="1"/>
</dbReference>
<dbReference type="InterPro" id="IPR047112">
    <property type="entry name" value="RecG/Mfd"/>
</dbReference>
<dbReference type="GO" id="GO:0016787">
    <property type="term" value="F:hydrolase activity"/>
    <property type="evidence" value="ECO:0007669"/>
    <property type="project" value="UniProtKB-KW"/>
</dbReference>
<keyword evidence="2" id="KW-0227">DNA damage</keyword>
<dbReference type="Gene3D" id="3.40.50.300">
    <property type="entry name" value="P-loop containing nucleotide triphosphate hydrolases"/>
    <property type="match status" value="2"/>
</dbReference>
<evidence type="ECO:0000256" key="7">
    <source>
        <dbReference type="ARBA" id="ARBA00023204"/>
    </source>
</evidence>
<feature type="domain" description="Helicase C-terminal" evidence="9">
    <location>
        <begin position="164"/>
        <end position="343"/>
    </location>
</feature>
<evidence type="ECO:0000256" key="6">
    <source>
        <dbReference type="ARBA" id="ARBA00023125"/>
    </source>
</evidence>
<dbReference type="PROSITE" id="PS51194">
    <property type="entry name" value="HELICASE_CTER"/>
    <property type="match status" value="1"/>
</dbReference>
<dbReference type="PANTHER" id="PTHR47964">
    <property type="entry name" value="ATP-DEPENDENT DNA HELICASE HOMOLOG RECG, CHLOROPLASTIC"/>
    <property type="match status" value="1"/>
</dbReference>
<evidence type="ECO:0000256" key="4">
    <source>
        <dbReference type="ARBA" id="ARBA00022806"/>
    </source>
</evidence>
<dbReference type="Pfam" id="PF00270">
    <property type="entry name" value="DEAD"/>
    <property type="match status" value="1"/>
</dbReference>
<sequence>MGSGKTIVAAAAAQQVLLAGHSVCLLAPTKILAQQHFHNLQNLFPELNFQLVTAQQRYQKTARPCFFIGTHGLLNHLEEIQPAFVIYDEQQRFGVKHRSLENYFSKNQAWPHLLSMTATPIPRTFMLSIFSHLDASYLQEMPKNRQMATTWLIPEKKAPAAWEWLADQLLLVDQQRIKQAIVVCPFIDPSKQQSLENVAAAESRFKELQHFFNEYYQKKGLSKQQQPTFGLLHARLSRKQQEQTIQEVYQQKIQILVSTPMVEVGVDLPNADFMVIEAAERFGLASLHQLRGRVGRAGQESFCLLLPSSTNVEQKETQKIRLQRLQHFCEEKDGLKLAELDLENRGAGNIFGMQQSGFQQLRFASWTNKNLIAQAQQLAQDSSLDENTLPLRSIFQIDPSELPIAAN</sequence>
<keyword evidence="5" id="KW-0067">ATP-binding</keyword>
<dbReference type="AlphaFoldDB" id="A0A645ABG3"/>
<evidence type="ECO:0000256" key="3">
    <source>
        <dbReference type="ARBA" id="ARBA00022801"/>
    </source>
</evidence>
<dbReference type="InterPro" id="IPR014001">
    <property type="entry name" value="Helicase_ATP-bd"/>
</dbReference>
<evidence type="ECO:0000256" key="1">
    <source>
        <dbReference type="ARBA" id="ARBA00022741"/>
    </source>
</evidence>